<name>A0A9D1KF92_9FIRM</name>
<comment type="caution">
    <text evidence="1">The sequence shown here is derived from an EMBL/GenBank/DDBJ whole genome shotgun (WGS) entry which is preliminary data.</text>
</comment>
<dbReference type="InterPro" id="IPR007553">
    <property type="entry name" value="2-thiour_desulf"/>
</dbReference>
<protein>
    <submittedName>
        <fullName evidence="1">DUF523 domain-containing protein</fullName>
    </submittedName>
</protein>
<reference evidence="1" key="2">
    <citation type="journal article" date="2021" name="PeerJ">
        <title>Extensive microbial diversity within the chicken gut microbiome revealed by metagenomics and culture.</title>
        <authorList>
            <person name="Gilroy R."/>
            <person name="Ravi A."/>
            <person name="Getino M."/>
            <person name="Pursley I."/>
            <person name="Horton D.L."/>
            <person name="Alikhan N.F."/>
            <person name="Baker D."/>
            <person name="Gharbi K."/>
            <person name="Hall N."/>
            <person name="Watson M."/>
            <person name="Adriaenssens E.M."/>
            <person name="Foster-Nyarko E."/>
            <person name="Jarju S."/>
            <person name="Secka A."/>
            <person name="Antonio M."/>
            <person name="Oren A."/>
            <person name="Chaudhuri R.R."/>
            <person name="La Ragione R."/>
            <person name="Hildebrand F."/>
            <person name="Pallen M.J."/>
        </authorList>
    </citation>
    <scope>NUCLEOTIDE SEQUENCE</scope>
    <source>
        <strain evidence="1">CHK123-3438</strain>
    </source>
</reference>
<evidence type="ECO:0000313" key="2">
    <source>
        <dbReference type="Proteomes" id="UP000886860"/>
    </source>
</evidence>
<organism evidence="1 2">
    <name type="scientific">Candidatus Caccovicinus merdipullorum</name>
    <dbReference type="NCBI Taxonomy" id="2840724"/>
    <lineage>
        <taxon>Bacteria</taxon>
        <taxon>Bacillati</taxon>
        <taxon>Bacillota</taxon>
        <taxon>Clostridia</taxon>
        <taxon>Eubacteriales</taxon>
        <taxon>Candidatus Caccovicinus</taxon>
    </lineage>
</organism>
<evidence type="ECO:0000313" key="1">
    <source>
        <dbReference type="EMBL" id="HIT41066.1"/>
    </source>
</evidence>
<sequence length="145" mass="15773">MKILVSACLLGVCCRYNGKGELNPAIKELLGKHQLIPVCPEILGGLSTPRMPAERQGVRVMTRDGRDVTAAYEKGAEETLKLAELFGCRHAILKERSPSCGNGVIYDGTFQGKRIPGDGKTTELLKKHGIQVAGESDFMTREAFL</sequence>
<reference evidence="1" key="1">
    <citation type="submission" date="2020-10" db="EMBL/GenBank/DDBJ databases">
        <authorList>
            <person name="Gilroy R."/>
        </authorList>
    </citation>
    <scope>NUCLEOTIDE SEQUENCE</scope>
    <source>
        <strain evidence="1">CHK123-3438</strain>
    </source>
</reference>
<dbReference type="Pfam" id="PF04463">
    <property type="entry name" value="2-thiour_desulf"/>
    <property type="match status" value="1"/>
</dbReference>
<accession>A0A9D1KF92</accession>
<gene>
    <name evidence="1" type="ORF">IAB60_03025</name>
</gene>
<dbReference type="PANTHER" id="PTHR30087">
    <property type="entry name" value="INNER MEMBRANE PROTEIN"/>
    <property type="match status" value="1"/>
</dbReference>
<dbReference type="PANTHER" id="PTHR30087:SF1">
    <property type="entry name" value="HYPOTHETICAL CYTOSOLIC PROTEIN"/>
    <property type="match status" value="1"/>
</dbReference>
<dbReference type="Proteomes" id="UP000886860">
    <property type="component" value="Unassembled WGS sequence"/>
</dbReference>
<dbReference type="AlphaFoldDB" id="A0A9D1KF92"/>
<proteinExistence type="predicted"/>
<dbReference type="EMBL" id="DVKS01000051">
    <property type="protein sequence ID" value="HIT41066.1"/>
    <property type="molecule type" value="Genomic_DNA"/>
</dbReference>